<dbReference type="PANTHER" id="PTHR33619">
    <property type="entry name" value="POLYSACCHARIDE EXPORT PROTEIN GFCE-RELATED"/>
    <property type="match status" value="1"/>
</dbReference>
<dbReference type="InterPro" id="IPR019554">
    <property type="entry name" value="Soluble_ligand-bd"/>
</dbReference>
<feature type="domain" description="Soluble ligand binding" evidence="6">
    <location>
        <begin position="213"/>
        <end position="260"/>
    </location>
</feature>
<evidence type="ECO:0000259" key="6">
    <source>
        <dbReference type="Pfam" id="PF10531"/>
    </source>
</evidence>
<feature type="compositionally biased region" description="Polar residues" evidence="2">
    <location>
        <begin position="578"/>
        <end position="587"/>
    </location>
</feature>
<reference evidence="7 8" key="1">
    <citation type="submission" date="2018-10" db="EMBL/GenBank/DDBJ databases">
        <authorList>
            <person name="Chen W.-M."/>
        </authorList>
    </citation>
    <scope>NUCLEOTIDE SEQUENCE [LARGE SCALE GENOMIC DNA]</scope>
    <source>
        <strain evidence="7 8">THS-13</strain>
    </source>
</reference>
<dbReference type="Pfam" id="PF02563">
    <property type="entry name" value="Poly_export"/>
    <property type="match status" value="1"/>
</dbReference>
<protein>
    <recommendedName>
        <fullName evidence="9">Sugar transporter</fullName>
    </recommendedName>
</protein>
<dbReference type="InterPro" id="IPR010425">
    <property type="entry name" value="Caps_synth_GfcC-like_C"/>
</dbReference>
<dbReference type="InParanoid" id="A0A3N0VGN4"/>
<dbReference type="Gene3D" id="3.10.560.10">
    <property type="entry name" value="Outer membrane lipoprotein wza domain like"/>
    <property type="match status" value="6"/>
</dbReference>
<feature type="domain" description="Soluble ligand binding" evidence="6">
    <location>
        <begin position="739"/>
        <end position="774"/>
    </location>
</feature>
<evidence type="ECO:0000313" key="7">
    <source>
        <dbReference type="EMBL" id="ROH91919.1"/>
    </source>
</evidence>
<feature type="chain" id="PRO_5018032960" description="Sugar transporter" evidence="3">
    <location>
        <begin position="24"/>
        <end position="980"/>
    </location>
</feature>
<name>A0A3N0VGN4_9GAMM</name>
<feature type="domain" description="Polysaccharide export protein N-terminal" evidence="4">
    <location>
        <begin position="131"/>
        <end position="205"/>
    </location>
</feature>
<proteinExistence type="predicted"/>
<dbReference type="Gene3D" id="3.30.1950.10">
    <property type="entry name" value="wza like domain"/>
    <property type="match status" value="1"/>
</dbReference>
<feature type="region of interest" description="Disordered" evidence="2">
    <location>
        <begin position="567"/>
        <end position="590"/>
    </location>
</feature>
<feature type="domain" description="Soluble ligand binding" evidence="6">
    <location>
        <begin position="298"/>
        <end position="345"/>
    </location>
</feature>
<dbReference type="InterPro" id="IPR003715">
    <property type="entry name" value="Poly_export_N"/>
</dbReference>
<evidence type="ECO:0000256" key="1">
    <source>
        <dbReference type="ARBA" id="ARBA00022729"/>
    </source>
</evidence>
<feature type="region of interest" description="Disordered" evidence="2">
    <location>
        <begin position="63"/>
        <end position="101"/>
    </location>
</feature>
<feature type="domain" description="Soluble ligand binding" evidence="6">
    <location>
        <begin position="653"/>
        <end position="693"/>
    </location>
</feature>
<evidence type="ECO:0000259" key="5">
    <source>
        <dbReference type="Pfam" id="PF06251"/>
    </source>
</evidence>
<dbReference type="Proteomes" id="UP000282106">
    <property type="component" value="Unassembled WGS sequence"/>
</dbReference>
<dbReference type="EMBL" id="RJVO01000002">
    <property type="protein sequence ID" value="ROH91919.1"/>
    <property type="molecule type" value="Genomic_DNA"/>
</dbReference>
<gene>
    <name evidence="7" type="ORF">ED208_05980</name>
</gene>
<dbReference type="Pfam" id="PF06251">
    <property type="entry name" value="Caps_syn_GfcC_C"/>
    <property type="match status" value="1"/>
</dbReference>
<accession>A0A3N0VGN4</accession>
<evidence type="ECO:0000259" key="4">
    <source>
        <dbReference type="Pfam" id="PF02563"/>
    </source>
</evidence>
<evidence type="ECO:0008006" key="9">
    <source>
        <dbReference type="Google" id="ProtNLM"/>
    </source>
</evidence>
<evidence type="ECO:0000256" key="3">
    <source>
        <dbReference type="SAM" id="SignalP"/>
    </source>
</evidence>
<feature type="domain" description="Capsule biosynthesis GfcC-like C-terminal" evidence="5">
    <location>
        <begin position="883"/>
        <end position="947"/>
    </location>
</feature>
<keyword evidence="1 3" id="KW-0732">Signal</keyword>
<dbReference type="GO" id="GO:0015159">
    <property type="term" value="F:polysaccharide transmembrane transporter activity"/>
    <property type="evidence" value="ECO:0007669"/>
    <property type="project" value="InterPro"/>
</dbReference>
<sequence>MRSPSLARWLLLGVVFLSPTVLAQTAADLSLLQGLSAEDRQRALQAVQGSRGESSDTAVLGEDAAQSGARSLGNQSGVGARSAGLTSGAGDASPAKQDQAAEAYDETTGLPLFGYALFGGKLANAPAANIPTPSEYLLGPGDVVRVQLFGNQNETLNLLVIRDGAINFPKLGPIQVAGLRLDDVRQLIERRVSKELIGVQANVTLGPLRSMQVFVLGDAQRPGAYSVSGQSTISQALFAGGGVALSGSLRNIQLKREGRVVRTLDLYDFLLGGDARDDLRLQSGDVIFIPAVAGRLSVAGSVKRPAVYELKGSLRLKAALEMAGGLSAEARRGQVLLDRVNRDGQRSLQELDLSLPANQEIELRDGDRLHVQSVSGQVDNRVAVLGHVRYPGPYAWSEGMNLSRLLSLAQVRPSQAGLELYPVLGLIERSNPVSGLREWSAFDLQAVRAGAQDMPLRPEDRVVILNRGHIEYLAAPEVSAALRGELPPIVPLSSQDRRSYKAQAAYPPSTRLPQHQSVEPLFAGADQDSRDQRATRPEGICPALVEVAKIATSARALTIRMMLSAEKGRETEVGPQRQRGSMGNSGASDRAPAIDSLEVAADAPARTVQAGADTITAAANGEAEISKLKECPSVFREAPTALVYLLERGVSLIGEVRRPGLYPVPDGVSYERLLASAGGATDEADGTKLDLFAASNADDGGASRFQTFELDPAERSRVVRPGEIYQLRPGRSLPEVGAITLRGEVRFPGRYLISRGERLAEVLARAGGLSETAYPYGAVFIRESARRAEAESNRRAANDLRDALATATTKGVLNQVQGQSAAFLGDLLNRLETTPPVGRIVIQADPTLLSAQPEDNLLLEPGDELYVPKRPSAVTVTGQVLNPGTLAFRSSATARDYLRQTGGFSKSADQKRLFLVLPDGSARPLQISAWNYRQEAIPPGSVIVVPRDAAPLTGLLLTERIAGIVSNLALSAAALVTINK</sequence>
<keyword evidence="8" id="KW-1185">Reference proteome</keyword>
<dbReference type="PANTHER" id="PTHR33619:SF3">
    <property type="entry name" value="POLYSACCHARIDE EXPORT PROTEIN GFCE-RELATED"/>
    <property type="match status" value="1"/>
</dbReference>
<dbReference type="AlphaFoldDB" id="A0A3N0VGN4"/>
<evidence type="ECO:0000256" key="2">
    <source>
        <dbReference type="SAM" id="MobiDB-lite"/>
    </source>
</evidence>
<comment type="caution">
    <text evidence="7">The sequence shown here is derived from an EMBL/GenBank/DDBJ whole genome shotgun (WGS) entry which is preliminary data.</text>
</comment>
<dbReference type="Pfam" id="PF10531">
    <property type="entry name" value="SLBB"/>
    <property type="match status" value="4"/>
</dbReference>
<dbReference type="InterPro" id="IPR049712">
    <property type="entry name" value="Poly_export"/>
</dbReference>
<evidence type="ECO:0000313" key="8">
    <source>
        <dbReference type="Proteomes" id="UP000282106"/>
    </source>
</evidence>
<feature type="signal peptide" evidence="3">
    <location>
        <begin position="1"/>
        <end position="23"/>
    </location>
</feature>
<organism evidence="7 8">
    <name type="scientific">Stagnimonas aquatica</name>
    <dbReference type="NCBI Taxonomy" id="2689987"/>
    <lineage>
        <taxon>Bacteria</taxon>
        <taxon>Pseudomonadati</taxon>
        <taxon>Pseudomonadota</taxon>
        <taxon>Gammaproteobacteria</taxon>
        <taxon>Nevskiales</taxon>
        <taxon>Nevskiaceae</taxon>
        <taxon>Stagnimonas</taxon>
    </lineage>
</organism>
<feature type="compositionally biased region" description="Polar residues" evidence="2">
    <location>
        <begin position="68"/>
        <end position="77"/>
    </location>
</feature>
<dbReference type="RefSeq" id="WP_123210963.1">
    <property type="nucleotide sequence ID" value="NZ_RJVO01000002.1"/>
</dbReference>